<protein>
    <submittedName>
        <fullName evidence="2">Uncharacterized protein</fullName>
    </submittedName>
</protein>
<dbReference type="InterPro" id="IPR013083">
    <property type="entry name" value="Znf_RING/FYVE/PHD"/>
</dbReference>
<accession>A0A914PR06</accession>
<dbReference type="InterPro" id="IPR011011">
    <property type="entry name" value="Znf_FYVE_PHD"/>
</dbReference>
<dbReference type="Proteomes" id="UP000887578">
    <property type="component" value="Unplaced"/>
</dbReference>
<keyword evidence="1" id="KW-1185">Reference proteome</keyword>
<evidence type="ECO:0000313" key="1">
    <source>
        <dbReference type="Proteomes" id="UP000887578"/>
    </source>
</evidence>
<evidence type="ECO:0000313" key="2">
    <source>
        <dbReference type="WBParaSite" id="PDA_v2.g21034.t1"/>
    </source>
</evidence>
<name>A0A914PR06_9BILA</name>
<dbReference type="AlphaFoldDB" id="A0A914PR06"/>
<reference evidence="2" key="1">
    <citation type="submission" date="2022-11" db="UniProtKB">
        <authorList>
            <consortium name="WormBaseParasite"/>
        </authorList>
    </citation>
    <scope>IDENTIFICATION</scope>
</reference>
<organism evidence="1 2">
    <name type="scientific">Panagrolaimus davidi</name>
    <dbReference type="NCBI Taxonomy" id="227884"/>
    <lineage>
        <taxon>Eukaryota</taxon>
        <taxon>Metazoa</taxon>
        <taxon>Ecdysozoa</taxon>
        <taxon>Nematoda</taxon>
        <taxon>Chromadorea</taxon>
        <taxon>Rhabditida</taxon>
        <taxon>Tylenchina</taxon>
        <taxon>Panagrolaimomorpha</taxon>
        <taxon>Panagrolaimoidea</taxon>
        <taxon>Panagrolaimidae</taxon>
        <taxon>Panagrolaimus</taxon>
    </lineage>
</organism>
<dbReference type="Gene3D" id="3.30.40.10">
    <property type="entry name" value="Zinc/RING finger domain, C3HC4 (zinc finger)"/>
    <property type="match status" value="1"/>
</dbReference>
<dbReference type="SUPFAM" id="SSF57903">
    <property type="entry name" value="FYVE/PHD zinc finger"/>
    <property type="match status" value="1"/>
</dbReference>
<proteinExistence type="predicted"/>
<sequence>MKKLGGGLGVALDVVEKRSTPNSNGIDNFDHRYSNINLNENNKCSNISSLVQSDSKSKKHDKIFGKQAAVRRNHNKVTVKNTENPVFCALNYKHFSFNKIFRFSDIANFTAVPPINAEFDDWFTTLLKENVKIHVKGFMYHTFENCVPLLIPGHLCFILTSDDVLLLVKRVTFDTVKVVVIHDIDENQFYANGSSSDECIWAAAFCGRDADKIKVHMFYQEWKYSAQWTAAVLLSKYSVSDEFGVCEVPDEPDDKAQLQQVFAAVPCNKARYKRKTFDCYCCCRKPHLDKRSTARSERLKHSTLIECGKCKSWQYFLCNGIPKEGVSRAWLCSACRPVPLLPKWGPGDVFVNTLIYLLYIYLNLFF</sequence>
<dbReference type="WBParaSite" id="PDA_v2.g21034.t1">
    <property type="protein sequence ID" value="PDA_v2.g21034.t1"/>
    <property type="gene ID" value="PDA_v2.g21034"/>
</dbReference>